<accession>A0A1T4YF38</accession>
<sequence length="58" mass="6586">MREEIKLDENWHNDDLSTFNSEQKAAGNSTSGLFWSSLMARMILSFVNATYLSPLCQS</sequence>
<dbReference type="EMBL" id="FUYE01000010">
    <property type="protein sequence ID" value="SKB00168.1"/>
    <property type="molecule type" value="Genomic_DNA"/>
</dbReference>
<dbReference type="STRING" id="48467.SAMN02745166_03083"/>
<reference evidence="2" key="1">
    <citation type="submission" date="2017-02" db="EMBL/GenBank/DDBJ databases">
        <authorList>
            <person name="Varghese N."/>
            <person name="Submissions S."/>
        </authorList>
    </citation>
    <scope>NUCLEOTIDE SEQUENCE [LARGE SCALE GENOMIC DNA]</scope>
    <source>
        <strain evidence="2">ATCC 700200</strain>
    </source>
</reference>
<evidence type="ECO:0000313" key="1">
    <source>
        <dbReference type="EMBL" id="SKB00168.1"/>
    </source>
</evidence>
<name>A0A1T4YF38_9BACT</name>
<evidence type="ECO:0000313" key="2">
    <source>
        <dbReference type="Proteomes" id="UP000190774"/>
    </source>
</evidence>
<dbReference type="Proteomes" id="UP000190774">
    <property type="component" value="Unassembled WGS sequence"/>
</dbReference>
<organism evidence="1 2">
    <name type="scientific">Prosthecobacter debontii</name>
    <dbReference type="NCBI Taxonomy" id="48467"/>
    <lineage>
        <taxon>Bacteria</taxon>
        <taxon>Pseudomonadati</taxon>
        <taxon>Verrucomicrobiota</taxon>
        <taxon>Verrucomicrobiia</taxon>
        <taxon>Verrucomicrobiales</taxon>
        <taxon>Verrucomicrobiaceae</taxon>
        <taxon>Prosthecobacter</taxon>
    </lineage>
</organism>
<dbReference type="AlphaFoldDB" id="A0A1T4YF38"/>
<keyword evidence="2" id="KW-1185">Reference proteome</keyword>
<gene>
    <name evidence="1" type="ORF">SAMN02745166_03083</name>
</gene>
<protein>
    <submittedName>
        <fullName evidence="1">Uncharacterized protein</fullName>
    </submittedName>
</protein>
<proteinExistence type="predicted"/>